<accession>A0A6P8B7E9</accession>
<evidence type="ECO:0000256" key="1">
    <source>
        <dbReference type="SAM" id="MobiDB-lite"/>
    </source>
</evidence>
<reference evidence="2 3" key="1">
    <citation type="journal article" date="2019" name="Mol. Biol. Evol.">
        <title>Blast fungal genomes show frequent chromosomal changes, gene gains and losses, and effector gene turnover.</title>
        <authorList>
            <person name="Gomez Luciano L.B."/>
            <person name="Jason Tsai I."/>
            <person name="Chuma I."/>
            <person name="Tosa Y."/>
            <person name="Chen Y.H."/>
            <person name="Li J.Y."/>
            <person name="Li M.Y."/>
            <person name="Jade Lu M.Y."/>
            <person name="Nakayashiki H."/>
            <person name="Li W.H."/>
        </authorList>
    </citation>
    <scope>NUCLEOTIDE SEQUENCE [LARGE SCALE GENOMIC DNA]</scope>
    <source>
        <strain evidence="2 3">NI907</strain>
    </source>
</reference>
<gene>
    <name evidence="3" type="ORF">PgNI_05895</name>
</gene>
<dbReference type="Proteomes" id="UP000515153">
    <property type="component" value="Chromosome I"/>
</dbReference>
<feature type="compositionally biased region" description="Low complexity" evidence="1">
    <location>
        <begin position="86"/>
        <end position="98"/>
    </location>
</feature>
<organism evidence="2 3">
    <name type="scientific">Pyricularia grisea</name>
    <name type="common">Crabgrass-specific blast fungus</name>
    <name type="synonym">Magnaporthe grisea</name>
    <dbReference type="NCBI Taxonomy" id="148305"/>
    <lineage>
        <taxon>Eukaryota</taxon>
        <taxon>Fungi</taxon>
        <taxon>Dikarya</taxon>
        <taxon>Ascomycota</taxon>
        <taxon>Pezizomycotina</taxon>
        <taxon>Sordariomycetes</taxon>
        <taxon>Sordariomycetidae</taxon>
        <taxon>Magnaporthales</taxon>
        <taxon>Pyriculariaceae</taxon>
        <taxon>Pyricularia</taxon>
    </lineage>
</organism>
<protein>
    <submittedName>
        <fullName evidence="3">Uncharacterized protein</fullName>
    </submittedName>
</protein>
<keyword evidence="2" id="KW-1185">Reference proteome</keyword>
<dbReference type="RefSeq" id="XP_030983090.1">
    <property type="nucleotide sequence ID" value="XM_031125925.1"/>
</dbReference>
<dbReference type="GeneID" id="41960834"/>
<dbReference type="KEGG" id="pgri:PgNI_05895"/>
<reference evidence="3" key="2">
    <citation type="submission" date="2019-10" db="EMBL/GenBank/DDBJ databases">
        <authorList>
            <consortium name="NCBI Genome Project"/>
        </authorList>
    </citation>
    <scope>NUCLEOTIDE SEQUENCE</scope>
    <source>
        <strain evidence="3">NI907</strain>
    </source>
</reference>
<feature type="compositionally biased region" description="Polar residues" evidence="1">
    <location>
        <begin position="24"/>
        <end position="49"/>
    </location>
</feature>
<feature type="region of interest" description="Disordered" evidence="1">
    <location>
        <begin position="113"/>
        <end position="166"/>
    </location>
</feature>
<feature type="compositionally biased region" description="Low complexity" evidence="1">
    <location>
        <begin position="1"/>
        <end position="23"/>
    </location>
</feature>
<reference evidence="3" key="3">
    <citation type="submission" date="2025-08" db="UniProtKB">
        <authorList>
            <consortium name="RefSeq"/>
        </authorList>
    </citation>
    <scope>IDENTIFICATION</scope>
    <source>
        <strain evidence="3">NI907</strain>
    </source>
</reference>
<sequence>MQNCGAPAASCRRPAPSPASTTSNSVGQQQQQHPASRQGRTMTMGNANENGRDQGGDQAVRPGLRKIASSFDKVKRAFTFRSDNNGGMSSRPGSSCSRSGVAAASEAWSADLGAPGCRPACDDSNVDEPVRQSRVGEEGESENDGAVELTQANPRFSYDSDHASPC</sequence>
<evidence type="ECO:0000313" key="2">
    <source>
        <dbReference type="Proteomes" id="UP000515153"/>
    </source>
</evidence>
<feature type="compositionally biased region" description="Basic and acidic residues" evidence="1">
    <location>
        <begin position="128"/>
        <end position="137"/>
    </location>
</feature>
<name>A0A6P8B7E9_PYRGI</name>
<proteinExistence type="predicted"/>
<feature type="region of interest" description="Disordered" evidence="1">
    <location>
        <begin position="1"/>
        <end position="98"/>
    </location>
</feature>
<evidence type="ECO:0000313" key="3">
    <source>
        <dbReference type="RefSeq" id="XP_030983090.1"/>
    </source>
</evidence>
<dbReference type="AlphaFoldDB" id="A0A6P8B7E9"/>